<evidence type="ECO:0000256" key="2">
    <source>
        <dbReference type="ARBA" id="ARBA00005417"/>
    </source>
</evidence>
<dbReference type="AlphaFoldDB" id="D4RYZ6"/>
<evidence type="ECO:0000313" key="10">
    <source>
        <dbReference type="EMBL" id="EFF68697.1"/>
    </source>
</evidence>
<proteinExistence type="inferred from homology"/>
<dbReference type="InterPro" id="IPR003439">
    <property type="entry name" value="ABC_transporter-like_ATP-bd"/>
</dbReference>
<dbReference type="GO" id="GO:0005524">
    <property type="term" value="F:ATP binding"/>
    <property type="evidence" value="ECO:0007669"/>
    <property type="project" value="UniProtKB-KW"/>
</dbReference>
<evidence type="ECO:0000256" key="5">
    <source>
        <dbReference type="ARBA" id="ARBA00022741"/>
    </source>
</evidence>
<dbReference type="GO" id="GO:0042626">
    <property type="term" value="F:ATPase-coupled transmembrane transporter activity"/>
    <property type="evidence" value="ECO:0007669"/>
    <property type="project" value="TreeGrafter"/>
</dbReference>
<dbReference type="GeneID" id="98918928"/>
<feature type="domain" description="ABC transporter" evidence="9">
    <location>
        <begin position="3"/>
        <end position="198"/>
    </location>
</feature>
<dbReference type="PANTHER" id="PTHR43553">
    <property type="entry name" value="HEAVY METAL TRANSPORTER"/>
    <property type="match status" value="1"/>
</dbReference>
<dbReference type="InterPro" id="IPR003593">
    <property type="entry name" value="AAA+_ATPase"/>
</dbReference>
<evidence type="ECO:0000256" key="7">
    <source>
        <dbReference type="ARBA" id="ARBA00022967"/>
    </source>
</evidence>
<dbReference type="STRING" id="45851.BHV86_03165"/>
<comment type="subcellular location">
    <subcellularLocation>
        <location evidence="1">Cell membrane</location>
        <topology evidence="1">Peripheral membrane protein</topology>
    </subcellularLocation>
</comment>
<dbReference type="eggNOG" id="COG1129">
    <property type="taxonomic scope" value="Bacteria"/>
</dbReference>
<keyword evidence="6 10" id="KW-0067">ATP-binding</keyword>
<comment type="caution">
    <text evidence="10">The sequence shown here is derived from an EMBL/GenBank/DDBJ whole genome shotgun (WGS) entry which is preliminary data.</text>
</comment>
<dbReference type="PANTHER" id="PTHR43553:SF27">
    <property type="entry name" value="ENERGY-COUPLING FACTOR TRANSPORTER ATP-BINDING PROTEIN ECFA2"/>
    <property type="match status" value="1"/>
</dbReference>
<dbReference type="Gene3D" id="3.40.50.300">
    <property type="entry name" value="P-loop containing nucleotide triphosphate hydrolases"/>
    <property type="match status" value="3"/>
</dbReference>
<dbReference type="CDD" id="cd03225">
    <property type="entry name" value="ABC_cobalt_CbiO_domain1"/>
    <property type="match status" value="2"/>
</dbReference>
<evidence type="ECO:0000256" key="3">
    <source>
        <dbReference type="ARBA" id="ARBA00022448"/>
    </source>
</evidence>
<dbReference type="InterPro" id="IPR050095">
    <property type="entry name" value="ECF_ABC_transporter_ATP-bd"/>
</dbReference>
<dbReference type="SMART" id="SM00382">
    <property type="entry name" value="AAA"/>
    <property type="match status" value="2"/>
</dbReference>
<evidence type="ECO:0000256" key="1">
    <source>
        <dbReference type="ARBA" id="ARBA00004202"/>
    </source>
</evidence>
<reference evidence="10 11" key="1">
    <citation type="submission" date="2010-02" db="EMBL/GenBank/DDBJ databases">
        <authorList>
            <person name="Weinstock G."/>
            <person name="Sodergren E."/>
            <person name="Clifton S."/>
            <person name="Fulton L."/>
            <person name="Fulton B."/>
            <person name="Courtney L."/>
            <person name="Fronick C."/>
            <person name="Harrison M."/>
            <person name="Strong C."/>
            <person name="Farmer C."/>
            <person name="Delahaunty K."/>
            <person name="Markovic C."/>
            <person name="Hall O."/>
            <person name="Minx P."/>
            <person name="Tomlinson C."/>
            <person name="Mitreva M."/>
            <person name="Nelson J."/>
            <person name="Hou S."/>
            <person name="Wollam A."/>
            <person name="Pepin K.H."/>
            <person name="Johnson M."/>
            <person name="Bhonagiri V."/>
            <person name="Zhang X."/>
            <person name="Suruliraj S."/>
            <person name="Warren W."/>
            <person name="Chinwalla A."/>
            <person name="Mardis E.R."/>
            <person name="Wilson R.K."/>
        </authorList>
    </citation>
    <scope>NUCLEOTIDE SEQUENCE [LARGE SCALE GENOMIC DNA]</scope>
    <source>
        <strain evidence="10 11">DSM 2876</strain>
    </source>
</reference>
<dbReference type="PROSITE" id="PS50893">
    <property type="entry name" value="ABC_TRANSPORTER_2"/>
    <property type="match status" value="2"/>
</dbReference>
<dbReference type="PROSITE" id="PS00211">
    <property type="entry name" value="ABC_TRANSPORTER_1"/>
    <property type="match status" value="1"/>
</dbReference>
<dbReference type="Pfam" id="PF00005">
    <property type="entry name" value="ABC_tran"/>
    <property type="match status" value="3"/>
</dbReference>
<dbReference type="InterPro" id="IPR015856">
    <property type="entry name" value="ABC_transpr_CbiO/EcfA_su"/>
</dbReference>
<evidence type="ECO:0000256" key="8">
    <source>
        <dbReference type="ARBA" id="ARBA00023136"/>
    </source>
</evidence>
<keyword evidence="7" id="KW-1278">Translocase</keyword>
<keyword evidence="8" id="KW-0472">Membrane</keyword>
<accession>D4RYZ6</accession>
<dbReference type="Proteomes" id="UP000006238">
    <property type="component" value="Unassembled WGS sequence"/>
</dbReference>
<organism evidence="10 11">
    <name type="scientific">Eshraghiella crossota DSM 2876</name>
    <dbReference type="NCBI Taxonomy" id="511680"/>
    <lineage>
        <taxon>Bacteria</taxon>
        <taxon>Bacillati</taxon>
        <taxon>Bacillota</taxon>
        <taxon>Clostridia</taxon>
        <taxon>Lachnospirales</taxon>
        <taxon>Lachnospiraceae</taxon>
        <taxon>Eshraghiella</taxon>
    </lineage>
</organism>
<dbReference type="SUPFAM" id="SSF52540">
    <property type="entry name" value="P-loop containing nucleoside triphosphate hydrolases"/>
    <property type="match status" value="2"/>
</dbReference>
<comment type="similarity">
    <text evidence="2">Belongs to the ABC transporter superfamily.</text>
</comment>
<keyword evidence="4" id="KW-1003">Cell membrane</keyword>
<gene>
    <name evidence="10" type="ORF">BUTYVIB_01060</name>
</gene>
<dbReference type="InterPro" id="IPR017871">
    <property type="entry name" value="ABC_transporter-like_CS"/>
</dbReference>
<dbReference type="InterPro" id="IPR027417">
    <property type="entry name" value="P-loop_NTPase"/>
</dbReference>
<keyword evidence="11" id="KW-1185">Reference proteome</keyword>
<evidence type="ECO:0000256" key="6">
    <source>
        <dbReference type="ARBA" id="ARBA00022840"/>
    </source>
</evidence>
<dbReference type="HOGENOM" id="CLU_000604_86_7_9"/>
<protein>
    <submittedName>
        <fullName evidence="10">ABC transporter, ATP-binding protein</fullName>
    </submittedName>
</protein>
<feature type="domain" description="ABC transporter" evidence="9">
    <location>
        <begin position="243"/>
        <end position="431"/>
    </location>
</feature>
<evidence type="ECO:0000313" key="11">
    <source>
        <dbReference type="Proteomes" id="UP000006238"/>
    </source>
</evidence>
<keyword evidence="5" id="KW-0547">Nucleotide-binding</keyword>
<dbReference type="GO" id="GO:0043190">
    <property type="term" value="C:ATP-binding cassette (ABC) transporter complex"/>
    <property type="evidence" value="ECO:0007669"/>
    <property type="project" value="TreeGrafter"/>
</dbReference>
<dbReference type="EMBL" id="ABWN01000026">
    <property type="protein sequence ID" value="EFF68697.1"/>
    <property type="molecule type" value="Genomic_DNA"/>
</dbReference>
<dbReference type="RefSeq" id="WP_005602350.1">
    <property type="nucleotide sequence ID" value="NZ_GG663522.1"/>
</dbReference>
<evidence type="ECO:0000256" key="4">
    <source>
        <dbReference type="ARBA" id="ARBA00022475"/>
    </source>
</evidence>
<evidence type="ECO:0000259" key="9">
    <source>
        <dbReference type="PROSITE" id="PS50893"/>
    </source>
</evidence>
<sequence>MDIQYKKIVEKGNFILVCGMTGSGKTTLLKKLKEYFKDNAMMVMQNPDNQIIMDSVYGELAVNLSGKGLKDDFIKRRIAETASFFSLSHMFDKRTDSLSGGEKQILNLASVIACDKDVLLLDEPASMLDPVMAGRLLDRVKKINKEFFKTVIITEHRTDELFYYADKIILLDKCEIVYAGKPDEAAVYMAENGYGYLLPTVARIFADKRPVPLSLAEGHKYIKQRNTIHKEQDSVNNKNEIAAEFKNVSFGYTKENGFVIEDFSMKLYKGKCHFIVGENGSGKTTVAKLLSGYIKPYSGKIKTYGNSIGILSQDVTDHFTNDEYDGRNPYDLSGGEKQLLALSLVLKNNPDIIILDEPTKGVDNREKANLINTINELKKQQKTILVISHDISFMADAADYVCMISDRQPVYSGNVREFCLENVFYTTPVCRMWKGISEDVVTEKEAEEWNR</sequence>
<name>D4RYZ6_9FIRM</name>
<dbReference type="GO" id="GO:0016887">
    <property type="term" value="F:ATP hydrolysis activity"/>
    <property type="evidence" value="ECO:0007669"/>
    <property type="project" value="InterPro"/>
</dbReference>
<keyword evidence="3" id="KW-0813">Transport</keyword>